<feature type="domain" description="Histidine kinase/HSP90-like ATPase" evidence="2">
    <location>
        <begin position="136"/>
        <end position="240"/>
    </location>
</feature>
<dbReference type="InterPro" id="IPR050267">
    <property type="entry name" value="Anti-sigma-factor_SerPK"/>
</dbReference>
<keyword evidence="1" id="KW-0418">Kinase</keyword>
<accession>A0ABV8IP07</accession>
<evidence type="ECO:0000259" key="2">
    <source>
        <dbReference type="Pfam" id="PF13581"/>
    </source>
</evidence>
<reference evidence="4" key="1">
    <citation type="journal article" date="2019" name="Int. J. Syst. Evol. Microbiol.">
        <title>The Global Catalogue of Microorganisms (GCM) 10K type strain sequencing project: providing services to taxonomists for standard genome sequencing and annotation.</title>
        <authorList>
            <consortium name="The Broad Institute Genomics Platform"/>
            <consortium name="The Broad Institute Genome Sequencing Center for Infectious Disease"/>
            <person name="Wu L."/>
            <person name="Ma J."/>
        </authorList>
    </citation>
    <scope>NUCLEOTIDE SEQUENCE [LARGE SCALE GENOMIC DNA]</scope>
    <source>
        <strain evidence="4">TBRC 5832</strain>
    </source>
</reference>
<dbReference type="Gene3D" id="3.30.565.10">
    <property type="entry name" value="Histidine kinase-like ATPase, C-terminal domain"/>
    <property type="match status" value="1"/>
</dbReference>
<dbReference type="PANTHER" id="PTHR35526">
    <property type="entry name" value="ANTI-SIGMA-F FACTOR RSBW-RELATED"/>
    <property type="match status" value="1"/>
</dbReference>
<evidence type="ECO:0000256" key="1">
    <source>
        <dbReference type="ARBA" id="ARBA00022527"/>
    </source>
</evidence>
<dbReference type="Pfam" id="PF13581">
    <property type="entry name" value="HATPase_c_2"/>
    <property type="match status" value="1"/>
</dbReference>
<organism evidence="3 4">
    <name type="scientific">Actinoplanes subglobosus</name>
    <dbReference type="NCBI Taxonomy" id="1547892"/>
    <lineage>
        <taxon>Bacteria</taxon>
        <taxon>Bacillati</taxon>
        <taxon>Actinomycetota</taxon>
        <taxon>Actinomycetes</taxon>
        <taxon>Micromonosporales</taxon>
        <taxon>Micromonosporaceae</taxon>
        <taxon>Actinoplanes</taxon>
    </lineage>
</organism>
<dbReference type="RefSeq" id="WP_378066400.1">
    <property type="nucleotide sequence ID" value="NZ_JBHSBL010000010.1"/>
</dbReference>
<protein>
    <submittedName>
        <fullName evidence="3">ATP-binding protein</fullName>
    </submittedName>
</protein>
<dbReference type="Proteomes" id="UP001595867">
    <property type="component" value="Unassembled WGS sequence"/>
</dbReference>
<sequence length="248" mass="26361">MPSQLVCRPERDLPVAVLRVSGTLDRQTDGALGAAVRRSLAVQPAMLLLDVARLSVADPVALTGLGAEVCRAEAFPAVPIVVCGAGPRTLDVLAADRACAGLRYADDCDKALAEALAEVEADGHGHTLRVRLRPVPESCRQVRQLVTQACSAWQHADVAATATLVATELVANVVRHAHTTMEFTLGLRDGRLTMAVRDKSRLMPRTLDPAVTDAGGRGLRLVHDLTDAWGVLPVTDGKVVWSQLTTMS</sequence>
<evidence type="ECO:0000313" key="4">
    <source>
        <dbReference type="Proteomes" id="UP001595867"/>
    </source>
</evidence>
<dbReference type="InterPro" id="IPR003594">
    <property type="entry name" value="HATPase_dom"/>
</dbReference>
<evidence type="ECO:0000313" key="3">
    <source>
        <dbReference type="EMBL" id="MFC4065371.1"/>
    </source>
</evidence>
<name>A0ABV8IP07_9ACTN</name>
<keyword evidence="3" id="KW-0067">ATP-binding</keyword>
<dbReference type="InterPro" id="IPR036890">
    <property type="entry name" value="HATPase_C_sf"/>
</dbReference>
<proteinExistence type="predicted"/>
<gene>
    <name evidence="3" type="ORF">ACFO0C_10545</name>
</gene>
<keyword evidence="1" id="KW-0808">Transferase</keyword>
<dbReference type="InterPro" id="IPR036513">
    <property type="entry name" value="STAS_dom_sf"/>
</dbReference>
<keyword evidence="4" id="KW-1185">Reference proteome</keyword>
<dbReference type="CDD" id="cd16936">
    <property type="entry name" value="HATPase_RsbW-like"/>
    <property type="match status" value="1"/>
</dbReference>
<dbReference type="EMBL" id="JBHSBL010000010">
    <property type="protein sequence ID" value="MFC4065371.1"/>
    <property type="molecule type" value="Genomic_DNA"/>
</dbReference>
<keyword evidence="3" id="KW-0547">Nucleotide-binding</keyword>
<keyword evidence="1" id="KW-0723">Serine/threonine-protein kinase</keyword>
<dbReference type="PANTHER" id="PTHR35526:SF3">
    <property type="entry name" value="ANTI-SIGMA-F FACTOR RSBW"/>
    <property type="match status" value="1"/>
</dbReference>
<dbReference type="GO" id="GO:0005524">
    <property type="term" value="F:ATP binding"/>
    <property type="evidence" value="ECO:0007669"/>
    <property type="project" value="UniProtKB-KW"/>
</dbReference>
<dbReference type="SUPFAM" id="SSF55874">
    <property type="entry name" value="ATPase domain of HSP90 chaperone/DNA topoisomerase II/histidine kinase"/>
    <property type="match status" value="1"/>
</dbReference>
<comment type="caution">
    <text evidence="3">The sequence shown here is derived from an EMBL/GenBank/DDBJ whole genome shotgun (WGS) entry which is preliminary data.</text>
</comment>
<dbReference type="Gene3D" id="3.30.750.24">
    <property type="entry name" value="STAS domain"/>
    <property type="match status" value="1"/>
</dbReference>